<name>A0A3Q9ICG2_9BACL</name>
<organism evidence="1 2">
    <name type="scientific">Paenibacillus lutimineralis</name>
    <dbReference type="NCBI Taxonomy" id="2707005"/>
    <lineage>
        <taxon>Bacteria</taxon>
        <taxon>Bacillati</taxon>
        <taxon>Bacillota</taxon>
        <taxon>Bacilli</taxon>
        <taxon>Bacillales</taxon>
        <taxon>Paenibacillaceae</taxon>
        <taxon>Paenibacillus</taxon>
    </lineage>
</organism>
<dbReference type="EMBL" id="CP034346">
    <property type="protein sequence ID" value="AZS17524.1"/>
    <property type="molecule type" value="Genomic_DNA"/>
</dbReference>
<sequence>MNVMLEGFLEMQSLVAKAHGRIEADGDQQYHKIEYGVERHLHTPEPWDRDARHEEESQRFTIRKFWF</sequence>
<accession>A0A3Q9ICG2</accession>
<dbReference type="AlphaFoldDB" id="A0A3Q9ICG2"/>
<dbReference type="Proteomes" id="UP000270678">
    <property type="component" value="Chromosome"/>
</dbReference>
<protein>
    <submittedName>
        <fullName evidence="1">Uncharacterized protein</fullName>
    </submittedName>
</protein>
<dbReference type="OrthoDB" id="2656770at2"/>
<dbReference type="KEGG" id="plut:EI981_25905"/>
<evidence type="ECO:0000313" key="1">
    <source>
        <dbReference type="EMBL" id="AZS17524.1"/>
    </source>
</evidence>
<keyword evidence="2" id="KW-1185">Reference proteome</keyword>
<proteinExistence type="predicted"/>
<reference evidence="2" key="1">
    <citation type="submission" date="2018-12" db="EMBL/GenBank/DDBJ databases">
        <title>Complete genome sequence of Paenibacillus sp. MBLB1234.</title>
        <authorList>
            <person name="Nam Y.-D."/>
            <person name="Kang J."/>
            <person name="Chung W.-H."/>
            <person name="Park Y.S."/>
        </authorList>
    </citation>
    <scope>NUCLEOTIDE SEQUENCE [LARGE SCALE GENOMIC DNA]</scope>
    <source>
        <strain evidence="2">MBLB1234</strain>
    </source>
</reference>
<evidence type="ECO:0000313" key="2">
    <source>
        <dbReference type="Proteomes" id="UP000270678"/>
    </source>
</evidence>
<gene>
    <name evidence="1" type="ORF">EI981_25905</name>
</gene>